<evidence type="ECO:0000256" key="1">
    <source>
        <dbReference type="SAM" id="MobiDB-lite"/>
    </source>
</evidence>
<sequence>MSSVCFIDVAAFRSGQVFHLVAQRRSLQPETDGQLEEKVAWDLVMGDICLVVINDTARLMTRDFSNRLIDPWKSGSRETSRLSPVSKVLVFAGKKEFLAKSYATPRARLGDPQANLAKLNTAVQFFSETAKVVFPSSLWPWPGLEFTYSLHCSSFLGIPYKDPDYVALAHSNLNVDNAYFWRDEEHLGHYVDTFIQSWLRPGQADVLSHLVLRYPAFMFWYHTSGGPALDRDRLLLMDRRDPRIDENIGGKSTLRWIQDVWVKQFLGGVQDVWSDAGDDSEEEEGSEEEEEQKDEDRKMAEDGAEELWAAFSVEDFPDGRPPDMGPEDEKLDGWLRYEPTNLVDVRKRYFKAVGLRWKGTRHEGMESSLKHPIGVDQEAHPVPSQSRDPVQQLHQTQVPSSSPNNPFLHSLLRTREKISYRDCTRGTKKRQTRAPSL</sequence>
<proteinExistence type="predicted"/>
<feature type="region of interest" description="Disordered" evidence="1">
    <location>
        <begin position="273"/>
        <end position="301"/>
    </location>
</feature>
<feature type="compositionally biased region" description="Acidic residues" evidence="1">
    <location>
        <begin position="276"/>
        <end position="293"/>
    </location>
</feature>
<organism evidence="2 3">
    <name type="scientific">Symbiodinium microadriaticum</name>
    <name type="common">Dinoflagellate</name>
    <name type="synonym">Zooxanthella microadriatica</name>
    <dbReference type="NCBI Taxonomy" id="2951"/>
    <lineage>
        <taxon>Eukaryota</taxon>
        <taxon>Sar</taxon>
        <taxon>Alveolata</taxon>
        <taxon>Dinophyceae</taxon>
        <taxon>Suessiales</taxon>
        <taxon>Symbiodiniaceae</taxon>
        <taxon>Symbiodinium</taxon>
    </lineage>
</organism>
<keyword evidence="3" id="KW-1185">Reference proteome</keyword>
<feature type="region of interest" description="Disordered" evidence="1">
    <location>
        <begin position="365"/>
        <end position="408"/>
    </location>
</feature>
<dbReference type="EMBL" id="LSRX01000599">
    <property type="protein sequence ID" value="OLP92967.1"/>
    <property type="molecule type" value="Genomic_DNA"/>
</dbReference>
<dbReference type="AlphaFoldDB" id="A0A1Q9DCV0"/>
<gene>
    <name evidence="2" type="ORF">AK812_SmicGene25180</name>
</gene>
<protein>
    <submittedName>
        <fullName evidence="2">Uncharacterized protein</fullName>
    </submittedName>
</protein>
<feature type="compositionally biased region" description="Polar residues" evidence="1">
    <location>
        <begin position="383"/>
        <end position="407"/>
    </location>
</feature>
<dbReference type="OrthoDB" id="429192at2759"/>
<comment type="caution">
    <text evidence="2">The sequence shown here is derived from an EMBL/GenBank/DDBJ whole genome shotgun (WGS) entry which is preliminary data.</text>
</comment>
<reference evidence="2 3" key="1">
    <citation type="submission" date="2016-02" db="EMBL/GenBank/DDBJ databases">
        <title>Genome analysis of coral dinoflagellate symbionts highlights evolutionary adaptations to a symbiotic lifestyle.</title>
        <authorList>
            <person name="Aranda M."/>
            <person name="Li Y."/>
            <person name="Liew Y.J."/>
            <person name="Baumgarten S."/>
            <person name="Simakov O."/>
            <person name="Wilson M."/>
            <person name="Piel J."/>
            <person name="Ashoor H."/>
            <person name="Bougouffa S."/>
            <person name="Bajic V.B."/>
            <person name="Ryu T."/>
            <person name="Ravasi T."/>
            <person name="Bayer T."/>
            <person name="Micklem G."/>
            <person name="Kim H."/>
            <person name="Bhak J."/>
            <person name="Lajeunesse T.C."/>
            <person name="Voolstra C.R."/>
        </authorList>
    </citation>
    <scope>NUCLEOTIDE SEQUENCE [LARGE SCALE GENOMIC DNA]</scope>
    <source>
        <strain evidence="2 3">CCMP2467</strain>
    </source>
</reference>
<evidence type="ECO:0000313" key="3">
    <source>
        <dbReference type="Proteomes" id="UP000186817"/>
    </source>
</evidence>
<evidence type="ECO:0000313" key="2">
    <source>
        <dbReference type="EMBL" id="OLP92967.1"/>
    </source>
</evidence>
<accession>A0A1Q9DCV0</accession>
<feature type="compositionally biased region" description="Basic residues" evidence="1">
    <location>
        <begin position="426"/>
        <end position="437"/>
    </location>
</feature>
<dbReference type="Proteomes" id="UP000186817">
    <property type="component" value="Unassembled WGS sequence"/>
</dbReference>
<feature type="region of interest" description="Disordered" evidence="1">
    <location>
        <begin position="418"/>
        <end position="437"/>
    </location>
</feature>
<name>A0A1Q9DCV0_SYMMI</name>